<comment type="similarity">
    <text evidence="6 7">Belongs to the TRAFAC class myosin-kinesin ATPase superfamily. Kinesin family.</text>
</comment>
<feature type="coiled-coil region" evidence="8">
    <location>
        <begin position="813"/>
        <end position="840"/>
    </location>
</feature>
<feature type="region of interest" description="Disordered" evidence="9">
    <location>
        <begin position="875"/>
        <end position="925"/>
    </location>
</feature>
<dbReference type="PANTHER" id="PTHR47968">
    <property type="entry name" value="CENTROMERE PROTEIN E"/>
    <property type="match status" value="1"/>
</dbReference>
<dbReference type="InterPro" id="IPR001752">
    <property type="entry name" value="Kinesin_motor_dom"/>
</dbReference>
<keyword evidence="5" id="KW-0694">RNA-binding</keyword>
<comment type="caution">
    <text evidence="11">The sequence shown here is derived from an EMBL/GenBank/DDBJ whole genome shotgun (WGS) entry which is preliminary data.</text>
</comment>
<dbReference type="GO" id="GO:0003723">
    <property type="term" value="F:RNA binding"/>
    <property type="evidence" value="ECO:0007669"/>
    <property type="project" value="UniProtKB-KW"/>
</dbReference>
<dbReference type="EMBL" id="CAMXCT030000627">
    <property type="protein sequence ID" value="CAL4768682.1"/>
    <property type="molecule type" value="Genomic_DNA"/>
</dbReference>
<dbReference type="InterPro" id="IPR027417">
    <property type="entry name" value="P-loop_NTPase"/>
</dbReference>
<dbReference type="PROSITE" id="PS00411">
    <property type="entry name" value="KINESIN_MOTOR_1"/>
    <property type="match status" value="1"/>
</dbReference>
<dbReference type="OrthoDB" id="441556at2759"/>
<feature type="coiled-coil region" evidence="8">
    <location>
        <begin position="354"/>
        <end position="480"/>
    </location>
</feature>
<dbReference type="PROSITE" id="PS50889">
    <property type="entry name" value="S4"/>
    <property type="match status" value="1"/>
</dbReference>
<protein>
    <recommendedName>
        <fullName evidence="7">Kinesin-like protein</fullName>
    </recommendedName>
</protein>
<organism evidence="11">
    <name type="scientific">Cladocopium goreaui</name>
    <dbReference type="NCBI Taxonomy" id="2562237"/>
    <lineage>
        <taxon>Eukaryota</taxon>
        <taxon>Sar</taxon>
        <taxon>Alveolata</taxon>
        <taxon>Dinophyceae</taxon>
        <taxon>Suessiales</taxon>
        <taxon>Symbiodiniaceae</taxon>
        <taxon>Cladocopium</taxon>
    </lineage>
</organism>
<evidence type="ECO:0000256" key="5">
    <source>
        <dbReference type="PROSITE-ProRule" id="PRU00182"/>
    </source>
</evidence>
<dbReference type="InterPro" id="IPR008984">
    <property type="entry name" value="SMAD_FHA_dom_sf"/>
</dbReference>
<dbReference type="GO" id="GO:0007018">
    <property type="term" value="P:microtubule-based movement"/>
    <property type="evidence" value="ECO:0007669"/>
    <property type="project" value="InterPro"/>
</dbReference>
<evidence type="ECO:0000256" key="6">
    <source>
        <dbReference type="PROSITE-ProRule" id="PRU00283"/>
    </source>
</evidence>
<evidence type="ECO:0000256" key="7">
    <source>
        <dbReference type="RuleBase" id="RU000394"/>
    </source>
</evidence>
<dbReference type="Proteomes" id="UP001152797">
    <property type="component" value="Unassembled WGS sequence"/>
</dbReference>
<dbReference type="CDD" id="cd00106">
    <property type="entry name" value="KISc"/>
    <property type="match status" value="1"/>
</dbReference>
<dbReference type="EMBL" id="CAMXCT020000627">
    <property type="protein sequence ID" value="CAL1134745.1"/>
    <property type="molecule type" value="Genomic_DNA"/>
</dbReference>
<dbReference type="InterPro" id="IPR027640">
    <property type="entry name" value="Kinesin-like_fam"/>
</dbReference>
<dbReference type="PANTHER" id="PTHR47968:SF75">
    <property type="entry name" value="CENTROMERE-ASSOCIATED PROTEIN E"/>
    <property type="match status" value="1"/>
</dbReference>
<evidence type="ECO:0000256" key="9">
    <source>
        <dbReference type="SAM" id="MobiDB-lite"/>
    </source>
</evidence>
<sequence>MAGDSEASNIRVAVRCRPFSAREQSEGEAKNALACTNNAVQVLESTRMPKSFTYDHVFGCSDSQEAIFEAIGLHLLDNAMNAYNGCIFAYGQTGSGKSHSIMGDVQNEAEQGILPRACTRLFSRIQEARQEESGFEATVLASYLEIYNEKIYDLLTGGDAGELQVRNHPDLGPIVPHLTECPVESFEEAHELLDFGAKRRAVGATQMNATSSRSHAVFTLQVRMVTSRPGGHIESQAKVHFVDLAGSERQKKTGAAGERLKEGIGINLSLTTLGRVISELTKPGTRSVPAFRESKLTLLLKDALMGNSRTELLACISPSLFNLEETVSTLEFAARCKLVKTSAVKNEQSKTDVIQRLTDEKAVIEDQLRQERLQREELSRQLQALEEKQKAAERALEEKKDIEEQLRLEKQHEMEHQLSHCAEKEQLRQEKEKAMKVEASLTKRLAELAQQEHQQREEARKELELRCRLEDERKQQKDREAELLAQLDALKGIQESIALDEAQLAARREEQHRQREAELAKLGMHFVGMDLDDVPKAPKLVNLHPDPALKGCLVYSLPMGETRIGADPQRCRVALSGLNVAEEVCAVENADNVALSVRSLGEGLVRVNGCVVPEAGQSLQDGDRLAIGRAYIFRLQVPEAGASKDEATPDDFEHALEEISACAQINPEWENGVQKAMLLVKSDFGDEAANKLLRQAKRASEACEMANGVLQMMPLKLTDGVRRFELSILFNAQGLPEVCVVARRSGEGNCQPVAGIWEVEHFWQDRLPPLFDFLTTFQQHLGADADDAHGDMEETPDMHWESRVWSDISISDFRALLAEREELLRNLKSVQEALDTAQATRPPRGRVSSVLSGWRRQSSWGRSFSPAALLRASTSRLKAEGSPSPKLPQLEDDFQPPPRDHNEIFSSGEWSGGSQKGQRCSKQAKLGTNAGELQAISCIYLELPLQNG</sequence>
<dbReference type="Gene3D" id="2.60.200.20">
    <property type="match status" value="1"/>
</dbReference>
<evidence type="ECO:0000259" key="10">
    <source>
        <dbReference type="PROSITE" id="PS50067"/>
    </source>
</evidence>
<evidence type="ECO:0000313" key="12">
    <source>
        <dbReference type="EMBL" id="CAL4768682.1"/>
    </source>
</evidence>
<evidence type="ECO:0000313" key="11">
    <source>
        <dbReference type="EMBL" id="CAI3981370.1"/>
    </source>
</evidence>
<dbReference type="GO" id="GO:0005524">
    <property type="term" value="F:ATP binding"/>
    <property type="evidence" value="ECO:0007669"/>
    <property type="project" value="UniProtKB-UniRule"/>
</dbReference>
<dbReference type="SUPFAM" id="SSF52540">
    <property type="entry name" value="P-loop containing nucleoside triphosphate hydrolases"/>
    <property type="match status" value="1"/>
</dbReference>
<keyword evidence="7" id="KW-0493">Microtubule</keyword>
<dbReference type="PRINTS" id="PR00380">
    <property type="entry name" value="KINESINHEAVY"/>
</dbReference>
<name>A0A9P1BZE7_9DINO</name>
<evidence type="ECO:0000256" key="8">
    <source>
        <dbReference type="SAM" id="Coils"/>
    </source>
</evidence>
<evidence type="ECO:0000256" key="4">
    <source>
        <dbReference type="ARBA" id="ARBA00023175"/>
    </source>
</evidence>
<reference evidence="11" key="1">
    <citation type="submission" date="2022-10" db="EMBL/GenBank/DDBJ databases">
        <authorList>
            <person name="Chen Y."/>
            <person name="Dougan E. K."/>
            <person name="Chan C."/>
            <person name="Rhodes N."/>
            <person name="Thang M."/>
        </authorList>
    </citation>
    <scope>NUCLEOTIDE SEQUENCE</scope>
</reference>
<evidence type="ECO:0000313" key="13">
    <source>
        <dbReference type="Proteomes" id="UP001152797"/>
    </source>
</evidence>
<keyword evidence="13" id="KW-1185">Reference proteome</keyword>
<dbReference type="PROSITE" id="PS50067">
    <property type="entry name" value="KINESIN_MOTOR_2"/>
    <property type="match status" value="1"/>
</dbReference>
<dbReference type="InterPro" id="IPR036961">
    <property type="entry name" value="Kinesin_motor_dom_sf"/>
</dbReference>
<feature type="binding site" evidence="6">
    <location>
        <begin position="91"/>
        <end position="98"/>
    </location>
    <ligand>
        <name>ATP</name>
        <dbReference type="ChEBI" id="CHEBI:30616"/>
    </ligand>
</feature>
<dbReference type="GO" id="GO:0005874">
    <property type="term" value="C:microtubule"/>
    <property type="evidence" value="ECO:0007669"/>
    <property type="project" value="UniProtKB-KW"/>
</dbReference>
<dbReference type="EMBL" id="CAMXCT010000627">
    <property type="protein sequence ID" value="CAI3981370.1"/>
    <property type="molecule type" value="Genomic_DNA"/>
</dbReference>
<dbReference type="InterPro" id="IPR019821">
    <property type="entry name" value="Kinesin_motor_CS"/>
</dbReference>
<dbReference type="AlphaFoldDB" id="A0A9P1BZE7"/>
<evidence type="ECO:0000256" key="2">
    <source>
        <dbReference type="ARBA" id="ARBA00022840"/>
    </source>
</evidence>
<accession>A0A9P1BZE7</accession>
<gene>
    <name evidence="11" type="ORF">C1SCF055_LOCUS9168</name>
</gene>
<dbReference type="GO" id="GO:0003777">
    <property type="term" value="F:microtubule motor activity"/>
    <property type="evidence" value="ECO:0007669"/>
    <property type="project" value="InterPro"/>
</dbReference>
<keyword evidence="1 6" id="KW-0547">Nucleotide-binding</keyword>
<evidence type="ECO:0000256" key="1">
    <source>
        <dbReference type="ARBA" id="ARBA00022741"/>
    </source>
</evidence>
<keyword evidence="3 8" id="KW-0175">Coiled coil</keyword>
<dbReference type="Pfam" id="PF00225">
    <property type="entry name" value="Kinesin"/>
    <property type="match status" value="1"/>
</dbReference>
<dbReference type="Gene3D" id="3.40.850.10">
    <property type="entry name" value="Kinesin motor domain"/>
    <property type="match status" value="1"/>
</dbReference>
<dbReference type="SUPFAM" id="SSF49879">
    <property type="entry name" value="SMAD/FHA domain"/>
    <property type="match status" value="1"/>
</dbReference>
<keyword evidence="4 6" id="KW-0505">Motor protein</keyword>
<reference evidence="12 13" key="2">
    <citation type="submission" date="2024-05" db="EMBL/GenBank/DDBJ databases">
        <authorList>
            <person name="Chen Y."/>
            <person name="Shah S."/>
            <person name="Dougan E. K."/>
            <person name="Thang M."/>
            <person name="Chan C."/>
        </authorList>
    </citation>
    <scope>NUCLEOTIDE SEQUENCE [LARGE SCALE GENOMIC DNA]</scope>
</reference>
<evidence type="ECO:0000256" key="3">
    <source>
        <dbReference type="ARBA" id="ARBA00023054"/>
    </source>
</evidence>
<dbReference type="SMART" id="SM00129">
    <property type="entry name" value="KISc"/>
    <property type="match status" value="1"/>
</dbReference>
<dbReference type="GO" id="GO:0008017">
    <property type="term" value="F:microtubule binding"/>
    <property type="evidence" value="ECO:0007669"/>
    <property type="project" value="InterPro"/>
</dbReference>
<keyword evidence="2 6" id="KW-0067">ATP-binding</keyword>
<proteinExistence type="inferred from homology"/>
<feature type="domain" description="Kinesin motor" evidence="10">
    <location>
        <begin position="9"/>
        <end position="339"/>
    </location>
</feature>